<name>A0AAD4CE53_ASPNN</name>
<evidence type="ECO:0000256" key="1">
    <source>
        <dbReference type="ARBA" id="ARBA00004613"/>
    </source>
</evidence>
<comment type="catalytic activity">
    <reaction evidence="11">
        <text>Eliminative cleavage of (1-&gt;4)-alpha-D-galacturonan methyl ester to give oligosaccharides with 4-deoxy-6-O-methyl-alpha-D-galact-4-enuronosyl groups at their non-reducing ends.</text>
        <dbReference type="EC" id="4.2.2.10"/>
    </reaction>
</comment>
<feature type="signal peptide" evidence="15">
    <location>
        <begin position="1"/>
        <end position="22"/>
    </location>
</feature>
<reference evidence="17" key="2">
    <citation type="submission" date="2020-02" db="EMBL/GenBank/DDBJ databases">
        <authorList>
            <person name="Gilchrist C.L.M."/>
            <person name="Chooi Y.-H."/>
        </authorList>
    </citation>
    <scope>NUCLEOTIDE SEQUENCE</scope>
    <source>
        <strain evidence="17">MST-FP2251</strain>
    </source>
</reference>
<evidence type="ECO:0000256" key="11">
    <source>
        <dbReference type="ARBA" id="ARBA00036818"/>
    </source>
</evidence>
<dbReference type="GO" id="GO:0071555">
    <property type="term" value="P:cell wall organization"/>
    <property type="evidence" value="ECO:0007669"/>
    <property type="project" value="UniProtKB-KW"/>
</dbReference>
<dbReference type="SMART" id="SM00656">
    <property type="entry name" value="Amb_all"/>
    <property type="match status" value="1"/>
</dbReference>
<keyword evidence="6" id="KW-0325">Glycoprotein</keyword>
<evidence type="ECO:0000256" key="5">
    <source>
        <dbReference type="ARBA" id="ARBA00023157"/>
    </source>
</evidence>
<dbReference type="Pfam" id="PF00544">
    <property type="entry name" value="Pectate_lyase_4"/>
    <property type="match status" value="1"/>
</dbReference>
<comment type="function">
    <text evidence="12">Pectinolytic enzymes consist of four classes of enzymes: pectin lyase, polygalacturonase, pectin methylesterase and rhamnogalacturonase. Among pectinolytic enzymes, pectin lyase is the most important in depolymerization of pectin, since it cleaves internal glycosidic bonds of highly methylated pectins.</text>
</comment>
<dbReference type="SUPFAM" id="SSF51126">
    <property type="entry name" value="Pectin lyase-like"/>
    <property type="match status" value="1"/>
</dbReference>
<protein>
    <recommendedName>
        <fullName evidence="13">pectin lyase</fullName>
        <ecNumber evidence="13">4.2.2.10</ecNumber>
    </recommendedName>
</protein>
<evidence type="ECO:0000256" key="3">
    <source>
        <dbReference type="ARBA" id="ARBA00022525"/>
    </source>
</evidence>
<dbReference type="Proteomes" id="UP001194746">
    <property type="component" value="Unassembled WGS sequence"/>
</dbReference>
<keyword evidence="18" id="KW-1185">Reference proteome</keyword>
<dbReference type="GO" id="GO:0030570">
    <property type="term" value="F:pectate lyase activity"/>
    <property type="evidence" value="ECO:0007669"/>
    <property type="project" value="InterPro"/>
</dbReference>
<accession>A0AAD4CE53</accession>
<dbReference type="AlphaFoldDB" id="A0AAD4CE53"/>
<evidence type="ECO:0000256" key="14">
    <source>
        <dbReference type="RuleBase" id="RU361173"/>
    </source>
</evidence>
<comment type="subcellular location">
    <subcellularLocation>
        <location evidence="1 14">Secreted</location>
    </subcellularLocation>
</comment>
<evidence type="ECO:0000256" key="8">
    <source>
        <dbReference type="ARBA" id="ARBA00023277"/>
    </source>
</evidence>
<dbReference type="FunFam" id="2.160.20.10:FF:000003">
    <property type="entry name" value="Pectin lyase F"/>
    <property type="match status" value="1"/>
</dbReference>
<organism evidence="17 18">
    <name type="scientific">Aspergillus nanangensis</name>
    <dbReference type="NCBI Taxonomy" id="2582783"/>
    <lineage>
        <taxon>Eukaryota</taxon>
        <taxon>Fungi</taxon>
        <taxon>Dikarya</taxon>
        <taxon>Ascomycota</taxon>
        <taxon>Pezizomycotina</taxon>
        <taxon>Eurotiomycetes</taxon>
        <taxon>Eurotiomycetidae</taxon>
        <taxon>Eurotiales</taxon>
        <taxon>Aspergillaceae</taxon>
        <taxon>Aspergillus</taxon>
        <taxon>Aspergillus subgen. Circumdati</taxon>
    </lineage>
</organism>
<proteinExistence type="inferred from homology"/>
<dbReference type="EC" id="4.2.2.10" evidence="13"/>
<dbReference type="InterPro" id="IPR045032">
    <property type="entry name" value="PEL"/>
</dbReference>
<sequence>MHRLTQLMIFGIAFVALPFAGCTVSEMWEMVKQGLREGLPDLNDVDPDNYDCSVKAQVSGTAFGFAAGTTGGGSAAAAAPSSLEELAEWITDDTPRTILIDRTWDFVGTEGTTSGQCCSTRTTTCEGGTSAGQASIQDTCDDGTWVDCTYDNAAKTPLQVGSNKSIVGVGSDGVLRGKGLRVIDGNSNIIIQNIHITQLNPEYVWGGDAITLDGSDQVWIDHNKFSLAGRQFIVSGWGPAGHVTISHNEFDGVTDWSAGCNGKHYWTMLLIGEEDYYTFSNNYVHDVSGRAPHMGTANTDSTNFFHGVNNYFQNIGGHAFDIDTNTWVLLEGNYFDSVDTPLTETSLTSGALIYNVPTVDSASACSASLGYICEWNRLANSGEWPERTDADVLSVASQYTDSLIGHVGVAEVPDDVVANAGVGKL</sequence>
<feature type="domain" description="Pectate lyase" evidence="16">
    <location>
        <begin position="129"/>
        <end position="341"/>
    </location>
</feature>
<keyword evidence="7 14" id="KW-0456">Lyase</keyword>
<dbReference type="GO" id="GO:0000272">
    <property type="term" value="P:polysaccharide catabolic process"/>
    <property type="evidence" value="ECO:0007669"/>
    <property type="project" value="UniProtKB-KW"/>
</dbReference>
<dbReference type="InterPro" id="IPR011050">
    <property type="entry name" value="Pectin_lyase_fold/virulence"/>
</dbReference>
<dbReference type="EMBL" id="VCAU01000111">
    <property type="protein sequence ID" value="KAF9884806.1"/>
    <property type="molecule type" value="Genomic_DNA"/>
</dbReference>
<evidence type="ECO:0000256" key="9">
    <source>
        <dbReference type="ARBA" id="ARBA00023316"/>
    </source>
</evidence>
<keyword evidence="10 14" id="KW-0624">Polysaccharide degradation</keyword>
<evidence type="ECO:0000256" key="2">
    <source>
        <dbReference type="ARBA" id="ARBA00010980"/>
    </source>
</evidence>
<evidence type="ECO:0000256" key="12">
    <source>
        <dbReference type="ARBA" id="ARBA00037631"/>
    </source>
</evidence>
<dbReference type="InterPro" id="IPR002022">
    <property type="entry name" value="Pec_lyase"/>
</dbReference>
<gene>
    <name evidence="17" type="ORF">FE257_001222</name>
</gene>
<evidence type="ECO:0000256" key="4">
    <source>
        <dbReference type="ARBA" id="ARBA00022729"/>
    </source>
</evidence>
<keyword evidence="3 14" id="KW-0964">Secreted</keyword>
<dbReference type="GO" id="GO:0005576">
    <property type="term" value="C:extracellular region"/>
    <property type="evidence" value="ECO:0007669"/>
    <property type="project" value="UniProtKB-SubCell"/>
</dbReference>
<comment type="caution">
    <text evidence="17">The sequence shown here is derived from an EMBL/GenBank/DDBJ whole genome shotgun (WGS) entry which is preliminary data.</text>
</comment>
<evidence type="ECO:0000256" key="10">
    <source>
        <dbReference type="ARBA" id="ARBA00023326"/>
    </source>
</evidence>
<evidence type="ECO:0000259" key="16">
    <source>
        <dbReference type="SMART" id="SM00656"/>
    </source>
</evidence>
<keyword evidence="9" id="KW-0961">Cell wall biogenesis/degradation</keyword>
<comment type="similarity">
    <text evidence="2 14">Belongs to the polysaccharide lyase 1 family.</text>
</comment>
<evidence type="ECO:0000313" key="18">
    <source>
        <dbReference type="Proteomes" id="UP001194746"/>
    </source>
</evidence>
<feature type="chain" id="PRO_5042203664" description="pectin lyase" evidence="15">
    <location>
        <begin position="23"/>
        <end position="425"/>
    </location>
</feature>
<dbReference type="GO" id="GO:0047490">
    <property type="term" value="F:pectin lyase activity"/>
    <property type="evidence" value="ECO:0007669"/>
    <property type="project" value="UniProtKB-EC"/>
</dbReference>
<keyword evidence="5" id="KW-1015">Disulfide bond</keyword>
<dbReference type="PANTHER" id="PTHR31683">
    <property type="entry name" value="PECTATE LYASE 18-RELATED"/>
    <property type="match status" value="1"/>
</dbReference>
<dbReference type="Gene3D" id="2.160.20.10">
    <property type="entry name" value="Single-stranded right-handed beta-helix, Pectin lyase-like"/>
    <property type="match status" value="1"/>
</dbReference>
<reference evidence="17" key="1">
    <citation type="journal article" date="2019" name="Beilstein J. Org. Chem.">
        <title>Nanangenines: drimane sesquiterpenoids as the dominant metabolite cohort of a novel Australian fungus, Aspergillus nanangensis.</title>
        <authorList>
            <person name="Lacey H.J."/>
            <person name="Gilchrist C.L.M."/>
            <person name="Crombie A."/>
            <person name="Kalaitzis J.A."/>
            <person name="Vuong D."/>
            <person name="Rutledge P.J."/>
            <person name="Turner P."/>
            <person name="Pitt J.I."/>
            <person name="Lacey E."/>
            <person name="Chooi Y.H."/>
            <person name="Piggott A.M."/>
        </authorList>
    </citation>
    <scope>NUCLEOTIDE SEQUENCE</scope>
    <source>
        <strain evidence="17">MST-FP2251</strain>
    </source>
</reference>
<keyword evidence="8 14" id="KW-0119">Carbohydrate metabolism</keyword>
<keyword evidence="4 15" id="KW-0732">Signal</keyword>
<evidence type="ECO:0000256" key="6">
    <source>
        <dbReference type="ARBA" id="ARBA00023180"/>
    </source>
</evidence>
<evidence type="ECO:0000256" key="7">
    <source>
        <dbReference type="ARBA" id="ARBA00023239"/>
    </source>
</evidence>
<evidence type="ECO:0000256" key="15">
    <source>
        <dbReference type="SAM" id="SignalP"/>
    </source>
</evidence>
<dbReference type="InterPro" id="IPR012334">
    <property type="entry name" value="Pectin_lyas_fold"/>
</dbReference>
<dbReference type="PANTHER" id="PTHR31683:SF67">
    <property type="entry name" value="PECTIN LYASE F-RELATED"/>
    <property type="match status" value="1"/>
</dbReference>
<evidence type="ECO:0000256" key="13">
    <source>
        <dbReference type="ARBA" id="ARBA00039082"/>
    </source>
</evidence>
<evidence type="ECO:0000313" key="17">
    <source>
        <dbReference type="EMBL" id="KAF9884806.1"/>
    </source>
</evidence>